<name>R0LXW7_ANAPL</name>
<evidence type="ECO:0000313" key="3">
    <source>
        <dbReference type="Proteomes" id="UP000296049"/>
    </source>
</evidence>
<feature type="region of interest" description="Disordered" evidence="1">
    <location>
        <begin position="49"/>
        <end position="68"/>
    </location>
</feature>
<organism evidence="2 3">
    <name type="scientific">Anas platyrhynchos</name>
    <name type="common">Mallard</name>
    <name type="synonym">Anas boschas</name>
    <dbReference type="NCBI Taxonomy" id="8839"/>
    <lineage>
        <taxon>Eukaryota</taxon>
        <taxon>Metazoa</taxon>
        <taxon>Chordata</taxon>
        <taxon>Craniata</taxon>
        <taxon>Vertebrata</taxon>
        <taxon>Euteleostomi</taxon>
        <taxon>Archelosauria</taxon>
        <taxon>Archosauria</taxon>
        <taxon>Dinosauria</taxon>
        <taxon>Saurischia</taxon>
        <taxon>Theropoda</taxon>
        <taxon>Coelurosauria</taxon>
        <taxon>Aves</taxon>
        <taxon>Neognathae</taxon>
        <taxon>Galloanserae</taxon>
        <taxon>Anseriformes</taxon>
        <taxon>Anatidae</taxon>
        <taxon>Anatinae</taxon>
        <taxon>Anas</taxon>
    </lineage>
</organism>
<protein>
    <submittedName>
        <fullName evidence="2">Uncharacterized protein</fullName>
    </submittedName>
</protein>
<dbReference type="EMBL" id="KB742700">
    <property type="protein sequence ID" value="EOB05318.1"/>
    <property type="molecule type" value="Genomic_DNA"/>
</dbReference>
<proteinExistence type="predicted"/>
<gene>
    <name evidence="2" type="ORF">Anapl_13160</name>
</gene>
<evidence type="ECO:0000313" key="2">
    <source>
        <dbReference type="EMBL" id="EOB05318.1"/>
    </source>
</evidence>
<keyword evidence="3" id="KW-1185">Reference proteome</keyword>
<sequence length="133" mass="14100">MQALRERGGFPESTGGAFLRVPGGFGERRQGLGKILQALCADALGSKEPQVQVVPTPPSQPTPGLLLRGGSAGAPLHLQYPPLFFPSSCKKVSISTRWQQMKTPLQGTLTILLLTLCSRAAPTRDLQLKAAPA</sequence>
<accession>R0LXW7</accession>
<reference evidence="3" key="1">
    <citation type="journal article" date="2013" name="Nat. Genet.">
        <title>The duck genome and transcriptome provide insight into an avian influenza virus reservoir species.</title>
        <authorList>
            <person name="Huang Y."/>
            <person name="Li Y."/>
            <person name="Burt D.W."/>
            <person name="Chen H."/>
            <person name="Zhang Y."/>
            <person name="Qian W."/>
            <person name="Kim H."/>
            <person name="Gan S."/>
            <person name="Zhao Y."/>
            <person name="Li J."/>
            <person name="Yi K."/>
            <person name="Feng H."/>
            <person name="Zhu P."/>
            <person name="Li B."/>
            <person name="Liu Q."/>
            <person name="Fairley S."/>
            <person name="Magor K.E."/>
            <person name="Du Z."/>
            <person name="Hu X."/>
            <person name="Goodman L."/>
            <person name="Tafer H."/>
            <person name="Vignal A."/>
            <person name="Lee T."/>
            <person name="Kim K.W."/>
            <person name="Sheng Z."/>
            <person name="An Y."/>
            <person name="Searle S."/>
            <person name="Herrero J."/>
            <person name="Groenen M.A."/>
            <person name="Crooijmans R.P."/>
            <person name="Faraut T."/>
            <person name="Cai Q."/>
            <person name="Webster R.G."/>
            <person name="Aldridge J.R."/>
            <person name="Warren W.C."/>
            <person name="Bartschat S."/>
            <person name="Kehr S."/>
            <person name="Marz M."/>
            <person name="Stadler P.F."/>
            <person name="Smith J."/>
            <person name="Kraus R.H."/>
            <person name="Zhao Y."/>
            <person name="Ren L."/>
            <person name="Fei J."/>
            <person name="Morisson M."/>
            <person name="Kaiser P."/>
            <person name="Griffin D.K."/>
            <person name="Rao M."/>
            <person name="Pitel F."/>
            <person name="Wang J."/>
            <person name="Li N."/>
        </authorList>
    </citation>
    <scope>NUCLEOTIDE SEQUENCE [LARGE SCALE GENOMIC DNA]</scope>
</reference>
<evidence type="ECO:0000256" key="1">
    <source>
        <dbReference type="SAM" id="MobiDB-lite"/>
    </source>
</evidence>
<dbReference type="Proteomes" id="UP000296049">
    <property type="component" value="Unassembled WGS sequence"/>
</dbReference>
<dbReference type="AlphaFoldDB" id="R0LXW7"/>